<evidence type="ECO:0000256" key="2">
    <source>
        <dbReference type="SAM" id="MobiDB-lite"/>
    </source>
</evidence>
<feature type="region of interest" description="Disordered" evidence="2">
    <location>
        <begin position="148"/>
        <end position="167"/>
    </location>
</feature>
<proteinExistence type="predicted"/>
<reference evidence="3" key="1">
    <citation type="submission" date="2018-06" db="EMBL/GenBank/DDBJ databases">
        <authorList>
            <person name="Zhirakovskaya E."/>
        </authorList>
    </citation>
    <scope>NUCLEOTIDE SEQUENCE</scope>
</reference>
<sequence>MTQRMANSNSIQQIEQFTSQIVQFLTLLETFYQTLSSETQALKTNNTEKISEIIPVKHQLSEQLSQKTQAIESLLQAETLTLATVFTPEFSSQLSSSLRAHIQKVIELSTQCQNLNQSNGISIQILSNINQHAINLVSGKETSNVKLYSASGETHRSTNTNPPIGKA</sequence>
<gene>
    <name evidence="3" type="ORF">MNBD_GAMMA03-1642</name>
</gene>
<dbReference type="Gene3D" id="1.20.58.300">
    <property type="entry name" value="FlgN-like"/>
    <property type="match status" value="1"/>
</dbReference>
<keyword evidence="1" id="KW-1005">Bacterial flagellum biogenesis</keyword>
<accession>A0A3B0WR79</accession>
<dbReference type="InterPro" id="IPR007809">
    <property type="entry name" value="FlgN-like"/>
</dbReference>
<dbReference type="SUPFAM" id="SSF140566">
    <property type="entry name" value="FlgN-like"/>
    <property type="match status" value="1"/>
</dbReference>
<evidence type="ECO:0000313" key="3">
    <source>
        <dbReference type="EMBL" id="VAW46766.1"/>
    </source>
</evidence>
<organism evidence="3">
    <name type="scientific">hydrothermal vent metagenome</name>
    <dbReference type="NCBI Taxonomy" id="652676"/>
    <lineage>
        <taxon>unclassified sequences</taxon>
        <taxon>metagenomes</taxon>
        <taxon>ecological metagenomes</taxon>
    </lineage>
</organism>
<dbReference type="AlphaFoldDB" id="A0A3B0WR79"/>
<dbReference type="EMBL" id="UOFC01000113">
    <property type="protein sequence ID" value="VAW46766.1"/>
    <property type="molecule type" value="Genomic_DNA"/>
</dbReference>
<dbReference type="GO" id="GO:0044780">
    <property type="term" value="P:bacterial-type flagellum assembly"/>
    <property type="evidence" value="ECO:0007669"/>
    <property type="project" value="InterPro"/>
</dbReference>
<evidence type="ECO:0008006" key="4">
    <source>
        <dbReference type="Google" id="ProtNLM"/>
    </source>
</evidence>
<dbReference type="Pfam" id="PF05130">
    <property type="entry name" value="FlgN"/>
    <property type="match status" value="1"/>
</dbReference>
<protein>
    <recommendedName>
        <fullName evidence="4">Flagellar biosynthesis protein FlgN</fullName>
    </recommendedName>
</protein>
<name>A0A3B0WR79_9ZZZZ</name>
<dbReference type="InterPro" id="IPR036679">
    <property type="entry name" value="FlgN-like_sf"/>
</dbReference>
<evidence type="ECO:0000256" key="1">
    <source>
        <dbReference type="ARBA" id="ARBA00022795"/>
    </source>
</evidence>
<feature type="compositionally biased region" description="Polar residues" evidence="2">
    <location>
        <begin position="157"/>
        <end position="167"/>
    </location>
</feature>